<protein>
    <submittedName>
        <fullName evidence="2">Uncharacterized protein</fullName>
    </submittedName>
</protein>
<accession>A0ABT2QJ53</accession>
<reference evidence="2 3" key="1">
    <citation type="submission" date="2022-09" db="EMBL/GenBank/DDBJ databases">
        <title>Enrichment on poylsaccharides allowed isolation of novel metabolic and taxonomic groups of Haloarchaea.</title>
        <authorList>
            <person name="Sorokin D.Y."/>
            <person name="Elcheninov A.G."/>
            <person name="Khizhniak T.V."/>
            <person name="Kolganova T.V."/>
            <person name="Kublanov I.V."/>
        </authorList>
    </citation>
    <scope>NUCLEOTIDE SEQUENCE [LARGE SCALE GENOMIC DNA]</scope>
    <source>
        <strain evidence="2 3">AArc-m2/3/4</strain>
    </source>
</reference>
<proteinExistence type="predicted"/>
<name>A0ABT2QJ53_9EURY</name>
<keyword evidence="3" id="KW-1185">Reference proteome</keyword>
<keyword evidence="1" id="KW-0472">Membrane</keyword>
<evidence type="ECO:0000313" key="2">
    <source>
        <dbReference type="EMBL" id="MCU4974946.1"/>
    </source>
</evidence>
<comment type="caution">
    <text evidence="2">The sequence shown here is derived from an EMBL/GenBank/DDBJ whole genome shotgun (WGS) entry which is preliminary data.</text>
</comment>
<feature type="transmembrane region" description="Helical" evidence="1">
    <location>
        <begin position="114"/>
        <end position="138"/>
    </location>
</feature>
<dbReference type="RefSeq" id="WP_338008832.1">
    <property type="nucleotide sequence ID" value="NZ_JAOPKB010000014.1"/>
</dbReference>
<feature type="transmembrane region" description="Helical" evidence="1">
    <location>
        <begin position="71"/>
        <end position="94"/>
    </location>
</feature>
<keyword evidence="1" id="KW-0812">Transmembrane</keyword>
<keyword evidence="1" id="KW-1133">Transmembrane helix</keyword>
<dbReference type="EMBL" id="JAOPKB010000014">
    <property type="protein sequence ID" value="MCU4974946.1"/>
    <property type="molecule type" value="Genomic_DNA"/>
</dbReference>
<gene>
    <name evidence="2" type="ORF">OB955_19690</name>
</gene>
<sequence length="154" mass="16465">MGFLLEFLYRNPTESTGFADDGLDEISAADDRGQRSEGFRDPVPVPLEPTHKAYPALLEDSRQMHPATRRALIAATAAVGSTVAAVLTHTLLGLPPETHHALASLVPGLFGLDAIAIVALLPALVVSTAVALAVSLECRRQLGDVRRRRHELEG</sequence>
<evidence type="ECO:0000313" key="3">
    <source>
        <dbReference type="Proteomes" id="UP001320972"/>
    </source>
</evidence>
<dbReference type="Proteomes" id="UP001320972">
    <property type="component" value="Unassembled WGS sequence"/>
</dbReference>
<evidence type="ECO:0000256" key="1">
    <source>
        <dbReference type="SAM" id="Phobius"/>
    </source>
</evidence>
<organism evidence="2 3">
    <name type="scientific">Natronoglomus mannanivorans</name>
    <dbReference type="NCBI Taxonomy" id="2979990"/>
    <lineage>
        <taxon>Archaea</taxon>
        <taxon>Methanobacteriati</taxon>
        <taxon>Methanobacteriota</taxon>
        <taxon>Stenosarchaea group</taxon>
        <taxon>Halobacteria</taxon>
        <taxon>Halobacteriales</taxon>
        <taxon>Natrialbaceae</taxon>
        <taxon>Natronoglomus</taxon>
    </lineage>
</organism>